<dbReference type="InterPro" id="IPR053139">
    <property type="entry name" value="Surface_bspA-like"/>
</dbReference>
<gene>
    <name evidence="1" type="ORF">NCTC11532_00447</name>
</gene>
<dbReference type="InterPro" id="IPR032675">
    <property type="entry name" value="LRR_dom_sf"/>
</dbReference>
<dbReference type="AlphaFoldDB" id="A0A378LNL4"/>
<name>A0A378LNL4_9GAMM</name>
<evidence type="ECO:0000313" key="2">
    <source>
        <dbReference type="Proteomes" id="UP000255297"/>
    </source>
</evidence>
<proteinExistence type="predicted"/>
<dbReference type="EMBL" id="UGPB01000001">
    <property type="protein sequence ID" value="STY28277.1"/>
    <property type="molecule type" value="Genomic_DNA"/>
</dbReference>
<dbReference type="InterPro" id="IPR026906">
    <property type="entry name" value="LRR_5"/>
</dbReference>
<protein>
    <recommendedName>
        <fullName evidence="3">Leucine-rich repeat domain-containing protein</fullName>
    </recommendedName>
</protein>
<dbReference type="PANTHER" id="PTHR45661:SF3">
    <property type="entry name" value="IG-LIKE DOMAIN-CONTAINING PROTEIN"/>
    <property type="match status" value="1"/>
</dbReference>
<sequence>MKIKDNTLEEVDNDDLENGNFNCPQQITKIDSRAFYQCSNLRTLFLPLTITDIKSATFWRCTNLTTITLPRSIEEIGVSAFYGCTNLVSIFLPERLTKISNYLFYGCTNLFIIWIPTGITCIEHSAFDGCTSLRQIVIDSNDDKEVARVSALLPEAFRKYVVKNTYIDWLCQAKEALYPIDLDSDLPPKPSLLPELSHLIIKEAITSGLSFFKANKIDPEQKIMDIEYNP</sequence>
<dbReference type="Proteomes" id="UP000255297">
    <property type="component" value="Unassembled WGS sequence"/>
</dbReference>
<dbReference type="Gene3D" id="3.80.10.10">
    <property type="entry name" value="Ribonuclease Inhibitor"/>
    <property type="match status" value="1"/>
</dbReference>
<dbReference type="Pfam" id="PF13306">
    <property type="entry name" value="LRR_5"/>
    <property type="match status" value="1"/>
</dbReference>
<keyword evidence="2" id="KW-1185">Reference proteome</keyword>
<evidence type="ECO:0008006" key="3">
    <source>
        <dbReference type="Google" id="ProtNLM"/>
    </source>
</evidence>
<reference evidence="1 2" key="1">
    <citation type="submission" date="2018-06" db="EMBL/GenBank/DDBJ databases">
        <authorList>
            <consortium name="Pathogen Informatics"/>
            <person name="Doyle S."/>
        </authorList>
    </citation>
    <scope>NUCLEOTIDE SEQUENCE [LARGE SCALE GENOMIC DNA]</scope>
    <source>
        <strain evidence="1 2">NCTC11532</strain>
    </source>
</reference>
<evidence type="ECO:0000313" key="1">
    <source>
        <dbReference type="EMBL" id="STY28277.1"/>
    </source>
</evidence>
<dbReference type="SUPFAM" id="SSF52058">
    <property type="entry name" value="L domain-like"/>
    <property type="match status" value="1"/>
</dbReference>
<dbReference type="RefSeq" id="WP_051635434.1">
    <property type="nucleotide sequence ID" value="NZ_CAAAIS010000002.1"/>
</dbReference>
<dbReference type="OrthoDB" id="5638305at2"/>
<dbReference type="PANTHER" id="PTHR45661">
    <property type="entry name" value="SURFACE ANTIGEN"/>
    <property type="match status" value="1"/>
</dbReference>
<accession>A0A378LNL4</accession>
<dbReference type="STRING" id="1122170.GCA_000701265_02231"/>
<organism evidence="1 2">
    <name type="scientific">Legionella wadsworthii</name>
    <dbReference type="NCBI Taxonomy" id="28088"/>
    <lineage>
        <taxon>Bacteria</taxon>
        <taxon>Pseudomonadati</taxon>
        <taxon>Pseudomonadota</taxon>
        <taxon>Gammaproteobacteria</taxon>
        <taxon>Legionellales</taxon>
        <taxon>Legionellaceae</taxon>
        <taxon>Legionella</taxon>
    </lineage>
</organism>